<comment type="caution">
    <text evidence="1">The sequence shown here is derived from an EMBL/GenBank/DDBJ whole genome shotgun (WGS) entry which is preliminary data.</text>
</comment>
<sequence length="111" mass="12439">MGTQSAPNKSTSEGLWCLPPHFAVTHPQKKKIRLVFDAAARTNGKCLNDALHTSPNLLRSLFGVFIQFRQPLLTTSGQWLRAALEQIQRNSMAGNAWRCYRIDKDKNAALC</sequence>
<dbReference type="EMBL" id="BGZK01002396">
    <property type="protein sequence ID" value="GBP93606.1"/>
    <property type="molecule type" value="Genomic_DNA"/>
</dbReference>
<dbReference type="Proteomes" id="UP000299102">
    <property type="component" value="Unassembled WGS sequence"/>
</dbReference>
<dbReference type="OrthoDB" id="6434680at2759"/>
<gene>
    <name evidence="1" type="ORF">EVAR_70275_1</name>
</gene>
<organism evidence="1 2">
    <name type="scientific">Eumeta variegata</name>
    <name type="common">Bagworm moth</name>
    <name type="synonym">Eumeta japonica</name>
    <dbReference type="NCBI Taxonomy" id="151549"/>
    <lineage>
        <taxon>Eukaryota</taxon>
        <taxon>Metazoa</taxon>
        <taxon>Ecdysozoa</taxon>
        <taxon>Arthropoda</taxon>
        <taxon>Hexapoda</taxon>
        <taxon>Insecta</taxon>
        <taxon>Pterygota</taxon>
        <taxon>Neoptera</taxon>
        <taxon>Endopterygota</taxon>
        <taxon>Lepidoptera</taxon>
        <taxon>Glossata</taxon>
        <taxon>Ditrysia</taxon>
        <taxon>Tineoidea</taxon>
        <taxon>Psychidae</taxon>
        <taxon>Oiketicinae</taxon>
        <taxon>Eumeta</taxon>
    </lineage>
</organism>
<dbReference type="PANTHER" id="PTHR47331">
    <property type="entry name" value="PHD-TYPE DOMAIN-CONTAINING PROTEIN"/>
    <property type="match status" value="1"/>
</dbReference>
<proteinExistence type="predicted"/>
<evidence type="ECO:0000313" key="2">
    <source>
        <dbReference type="Proteomes" id="UP000299102"/>
    </source>
</evidence>
<dbReference type="AlphaFoldDB" id="A0A4C1ZYS2"/>
<name>A0A4C1ZYS2_EUMVA</name>
<accession>A0A4C1ZYS2</accession>
<evidence type="ECO:0000313" key="1">
    <source>
        <dbReference type="EMBL" id="GBP93606.1"/>
    </source>
</evidence>
<keyword evidence="2" id="KW-1185">Reference proteome</keyword>
<protein>
    <submittedName>
        <fullName evidence="1">Uncharacterized protein</fullName>
    </submittedName>
</protein>
<reference evidence="1 2" key="1">
    <citation type="journal article" date="2019" name="Commun. Biol.">
        <title>The bagworm genome reveals a unique fibroin gene that provides high tensile strength.</title>
        <authorList>
            <person name="Kono N."/>
            <person name="Nakamura H."/>
            <person name="Ohtoshi R."/>
            <person name="Tomita M."/>
            <person name="Numata K."/>
            <person name="Arakawa K."/>
        </authorList>
    </citation>
    <scope>NUCLEOTIDE SEQUENCE [LARGE SCALE GENOMIC DNA]</scope>
</reference>
<dbReference type="PANTHER" id="PTHR47331:SF1">
    <property type="entry name" value="GAG-LIKE PROTEIN"/>
    <property type="match status" value="1"/>
</dbReference>